<evidence type="ECO:0000313" key="4">
    <source>
        <dbReference type="Proteomes" id="UP000198809"/>
    </source>
</evidence>
<dbReference type="OrthoDB" id="9812921at2"/>
<dbReference type="InterPro" id="IPR029058">
    <property type="entry name" value="AB_hydrolase_fold"/>
</dbReference>
<evidence type="ECO:0000256" key="1">
    <source>
        <dbReference type="ARBA" id="ARBA00022801"/>
    </source>
</evidence>
<organism evidence="3 4">
    <name type="scientific">Paenibacillus sophorae</name>
    <dbReference type="NCBI Taxonomy" id="1333845"/>
    <lineage>
        <taxon>Bacteria</taxon>
        <taxon>Bacillati</taxon>
        <taxon>Bacillota</taxon>
        <taxon>Bacilli</taxon>
        <taxon>Bacillales</taxon>
        <taxon>Paenibacillaceae</taxon>
        <taxon>Paenibacillus</taxon>
    </lineage>
</organism>
<protein>
    <submittedName>
        <fullName evidence="2">Esterase FrsA</fullName>
    </submittedName>
</protein>
<proteinExistence type="predicted"/>
<dbReference type="EMBL" id="CP076607">
    <property type="protein sequence ID" value="QWU13968.1"/>
    <property type="molecule type" value="Genomic_DNA"/>
</dbReference>
<dbReference type="Pfam" id="PF06500">
    <property type="entry name" value="FrsA-like"/>
    <property type="match status" value="1"/>
</dbReference>
<keyword evidence="5" id="KW-1185">Reference proteome</keyword>
<dbReference type="Proteomes" id="UP000683429">
    <property type="component" value="Chromosome"/>
</dbReference>
<dbReference type="PANTHER" id="PTHR22946">
    <property type="entry name" value="DIENELACTONE HYDROLASE DOMAIN-CONTAINING PROTEIN-RELATED"/>
    <property type="match status" value="1"/>
</dbReference>
<dbReference type="EMBL" id="FODH01000001">
    <property type="protein sequence ID" value="SEN34708.1"/>
    <property type="molecule type" value="Genomic_DNA"/>
</dbReference>
<keyword evidence="1" id="KW-0378">Hydrolase</keyword>
<dbReference type="PANTHER" id="PTHR22946:SF12">
    <property type="entry name" value="CONIDIAL PIGMENT BIOSYNTHESIS PROTEIN AYG1 (AFU_ORTHOLOGUE AFUA_2G17550)"/>
    <property type="match status" value="1"/>
</dbReference>
<dbReference type="SUPFAM" id="SSF53474">
    <property type="entry name" value="alpha/beta-Hydrolases"/>
    <property type="match status" value="1"/>
</dbReference>
<name>A0A1H8FUE3_9BACL</name>
<dbReference type="AlphaFoldDB" id="A0A1H8FUE3"/>
<evidence type="ECO:0000313" key="2">
    <source>
        <dbReference type="EMBL" id="QWU13968.1"/>
    </source>
</evidence>
<evidence type="ECO:0000313" key="5">
    <source>
        <dbReference type="Proteomes" id="UP000683429"/>
    </source>
</evidence>
<dbReference type="STRING" id="1333845.SAMN04487895_101231"/>
<dbReference type="InterPro" id="IPR010520">
    <property type="entry name" value="FrsA-like"/>
</dbReference>
<reference evidence="3 4" key="1">
    <citation type="submission" date="2016-10" db="EMBL/GenBank/DDBJ databases">
        <authorList>
            <person name="de Groot N.N."/>
        </authorList>
    </citation>
    <scope>NUCLEOTIDE SEQUENCE [LARGE SCALE GENOMIC DNA]</scope>
    <source>
        <strain evidence="3 4">CGMCC 1.10238</strain>
    </source>
</reference>
<sequence length="419" mass="46916">MTQRAQSQSWILDIALSLGGFDALHPEGKATLEELGHNHRDFDKVFELVKSGVMLPKAWSTIASQAEERAEHYENEGFPATAKDLYQRAAVMWGRAQYSFFNDDPRKTLFRQRCNDCVATISRLSNQTIQRVELDFEGEKIFGILYLPEGNVSNAPAVILGPGMDMIKEDYIQIAQRYYTSCGMVALSIEGPGQGETVSNGLKVTLTNYQRAISRYIDFLEELPQVDKNRIGLFGVSMGAYWGLRGAAHDKRLQALATFMTGPGDLKKSFSKAQPSFKTNFMYMTGYTDEEKFDKEIAAQYSIWDLISKVTCPVLIGNGEFDELIPVEDVLALYELIEAPKEIRIYENEFHPLGGVAAEIFRYGAEWTERALNGGFTANTDNRYYVHTDGGVTEGSALPAWWRGAEPPEISSRKQSVGV</sequence>
<dbReference type="GO" id="GO:0016787">
    <property type="term" value="F:hydrolase activity"/>
    <property type="evidence" value="ECO:0007669"/>
    <property type="project" value="UniProtKB-KW"/>
</dbReference>
<dbReference type="InterPro" id="IPR050261">
    <property type="entry name" value="FrsA_esterase"/>
</dbReference>
<gene>
    <name evidence="2" type="ORF">KP014_18710</name>
    <name evidence="3" type="ORF">SAMN04487895_101231</name>
</gene>
<dbReference type="RefSeq" id="WP_036596491.1">
    <property type="nucleotide sequence ID" value="NZ_CP076607.1"/>
</dbReference>
<evidence type="ECO:0000313" key="3">
    <source>
        <dbReference type="EMBL" id="SEN34708.1"/>
    </source>
</evidence>
<reference evidence="2 5" key="2">
    <citation type="submission" date="2021-06" db="EMBL/GenBank/DDBJ databases">
        <title>Whole genome sequence of Paenibacillus sophorae DSM23020 for comparative genomics.</title>
        <authorList>
            <person name="Kim M.-J."/>
            <person name="Lee G."/>
            <person name="Shin J.-H."/>
        </authorList>
    </citation>
    <scope>NUCLEOTIDE SEQUENCE [LARGE SCALE GENOMIC DNA]</scope>
    <source>
        <strain evidence="2 5">DSM 23020</strain>
    </source>
</reference>
<dbReference type="Gene3D" id="3.40.50.1820">
    <property type="entry name" value="alpha/beta hydrolase"/>
    <property type="match status" value="1"/>
</dbReference>
<accession>A0A1H8FUE3</accession>
<dbReference type="Proteomes" id="UP000198809">
    <property type="component" value="Unassembled WGS sequence"/>
</dbReference>